<feature type="short sequence motif" description="HXTX 1" evidence="2">
    <location>
        <begin position="46"/>
        <end position="49"/>
    </location>
</feature>
<dbReference type="NCBIfam" id="TIGR02258">
    <property type="entry name" value="2_5_ligase"/>
    <property type="match status" value="1"/>
</dbReference>
<comment type="function">
    <text evidence="2">Hydrolyzes RNA 2',3'-cyclic phosphodiester to an RNA 2'-phosphomonoester.</text>
</comment>
<feature type="active site" description="Proton donor" evidence="2">
    <location>
        <position position="46"/>
    </location>
</feature>
<accession>A0ABN6V070</accession>
<dbReference type="HAMAP" id="MF_01940">
    <property type="entry name" value="RNA_CPDase"/>
    <property type="match status" value="1"/>
</dbReference>
<name>A0ABN6V070_9BACT</name>
<feature type="short sequence motif" description="HXTX 2" evidence="2">
    <location>
        <begin position="132"/>
        <end position="135"/>
    </location>
</feature>
<evidence type="ECO:0000256" key="2">
    <source>
        <dbReference type="HAMAP-Rule" id="MF_01940"/>
    </source>
</evidence>
<dbReference type="SUPFAM" id="SSF55144">
    <property type="entry name" value="LigT-like"/>
    <property type="match status" value="1"/>
</dbReference>
<dbReference type="Pfam" id="PF02834">
    <property type="entry name" value="LigT_PEase"/>
    <property type="match status" value="2"/>
</dbReference>
<proteinExistence type="inferred from homology"/>
<dbReference type="RefSeq" id="WP_286354440.1">
    <property type="nucleotide sequence ID" value="NZ_AP027079.1"/>
</dbReference>
<dbReference type="Proteomes" id="UP001242010">
    <property type="component" value="Chromosome"/>
</dbReference>
<evidence type="ECO:0000256" key="1">
    <source>
        <dbReference type="ARBA" id="ARBA00022801"/>
    </source>
</evidence>
<comment type="similarity">
    <text evidence="2">Belongs to the 2H phosphoesterase superfamily. ThpR family.</text>
</comment>
<comment type="catalytic activity">
    <reaction evidence="2">
        <text>a 3'-end 2',3'-cyclophospho-ribonucleotide-RNA + H2O = a 3'-end 2'-phospho-ribonucleotide-RNA + H(+)</text>
        <dbReference type="Rhea" id="RHEA:11828"/>
        <dbReference type="Rhea" id="RHEA-COMP:10464"/>
        <dbReference type="Rhea" id="RHEA-COMP:17353"/>
        <dbReference type="ChEBI" id="CHEBI:15377"/>
        <dbReference type="ChEBI" id="CHEBI:15378"/>
        <dbReference type="ChEBI" id="CHEBI:83064"/>
        <dbReference type="ChEBI" id="CHEBI:173113"/>
        <dbReference type="EC" id="3.1.4.58"/>
    </reaction>
</comment>
<gene>
    <name evidence="4" type="ORF">GETHOR_28420</name>
</gene>
<dbReference type="Gene3D" id="3.90.1140.10">
    <property type="entry name" value="Cyclic phosphodiesterase"/>
    <property type="match status" value="1"/>
</dbReference>
<feature type="active site" description="Proton acceptor" evidence="2">
    <location>
        <position position="132"/>
    </location>
</feature>
<dbReference type="EMBL" id="AP027079">
    <property type="protein sequence ID" value="BDU70741.1"/>
    <property type="molecule type" value="Genomic_DNA"/>
</dbReference>
<keyword evidence="1 2" id="KW-0378">Hydrolase</keyword>
<keyword evidence="5" id="KW-1185">Reference proteome</keyword>
<evidence type="ECO:0000259" key="3">
    <source>
        <dbReference type="Pfam" id="PF02834"/>
    </source>
</evidence>
<dbReference type="InterPro" id="IPR014051">
    <property type="entry name" value="Phosphoesterase_HXTX"/>
</dbReference>
<evidence type="ECO:0000313" key="4">
    <source>
        <dbReference type="EMBL" id="BDU70741.1"/>
    </source>
</evidence>
<dbReference type="PANTHER" id="PTHR35561">
    <property type="entry name" value="RNA 2',3'-CYCLIC PHOSPHODIESTERASE"/>
    <property type="match status" value="1"/>
</dbReference>
<dbReference type="EC" id="3.1.4.58" evidence="2"/>
<reference evidence="5" key="1">
    <citation type="journal article" date="2023" name="Int. J. Syst. Evol. Microbiol.">
        <title>Mesoterricola silvestris gen. nov., sp. nov., Mesoterricola sediminis sp. nov., Geothrix oryzae sp. nov., Geothrix edaphica sp. nov., Geothrix rubra sp. nov., and Geothrix limicola sp. nov., six novel members of Acidobacteriota isolated from soils.</title>
        <authorList>
            <person name="Itoh H."/>
            <person name="Sugisawa Y."/>
            <person name="Mise K."/>
            <person name="Xu Z."/>
            <person name="Kuniyasu M."/>
            <person name="Ushijima N."/>
            <person name="Kawano K."/>
            <person name="Kobayashi E."/>
            <person name="Shiratori Y."/>
            <person name="Masuda Y."/>
            <person name="Senoo K."/>
        </authorList>
    </citation>
    <scope>NUCLEOTIDE SEQUENCE [LARGE SCALE GENOMIC DNA]</scope>
    <source>
        <strain evidence="5">Red222</strain>
    </source>
</reference>
<dbReference type="InterPro" id="IPR009097">
    <property type="entry name" value="Cyclic_Pdiesterase"/>
</dbReference>
<sequence length="182" mass="19687">MEVGRRRLFFALPLPPQLREALGRWQGRLSEDAGEGARWCRPEGLHLTLAFLGDCPEEALPRLGAVGEAVAGRRDAFALHTAGLGGFPSLGAARVLWLGLEPSPALEALAADLRTTLGAAGEPFEARPFRAHLTLARFRRIRSLAGFPAPPPAAFAADRLALFESRPQGCYTPLQVWSLRTV</sequence>
<protein>
    <recommendedName>
        <fullName evidence="2">RNA 2',3'-cyclic phosphodiesterase</fullName>
        <shortName evidence="2">RNA 2',3'-CPDase</shortName>
        <ecNumber evidence="2">3.1.4.58</ecNumber>
    </recommendedName>
</protein>
<dbReference type="PANTHER" id="PTHR35561:SF1">
    <property type="entry name" value="RNA 2',3'-CYCLIC PHOSPHODIESTERASE"/>
    <property type="match status" value="1"/>
</dbReference>
<feature type="domain" description="Phosphoesterase HXTX" evidence="3">
    <location>
        <begin position="103"/>
        <end position="167"/>
    </location>
</feature>
<organism evidence="4 5">
    <name type="scientific">Geothrix oryzae</name>
    <dbReference type="NCBI Taxonomy" id="2927975"/>
    <lineage>
        <taxon>Bacteria</taxon>
        <taxon>Pseudomonadati</taxon>
        <taxon>Acidobacteriota</taxon>
        <taxon>Holophagae</taxon>
        <taxon>Holophagales</taxon>
        <taxon>Holophagaceae</taxon>
        <taxon>Geothrix</taxon>
    </lineage>
</organism>
<dbReference type="InterPro" id="IPR004175">
    <property type="entry name" value="RNA_CPDase"/>
</dbReference>
<evidence type="ECO:0000313" key="5">
    <source>
        <dbReference type="Proteomes" id="UP001242010"/>
    </source>
</evidence>
<feature type="domain" description="Phosphoesterase HXTX" evidence="3">
    <location>
        <begin position="12"/>
        <end position="97"/>
    </location>
</feature>